<dbReference type="InterPro" id="IPR036691">
    <property type="entry name" value="Endo/exonu/phosph_ase_sf"/>
</dbReference>
<dbReference type="PANTHER" id="PTHR33710:SF71">
    <property type="entry name" value="ENDONUCLEASE_EXONUCLEASE_PHOSPHATASE DOMAIN-CONTAINING PROTEIN"/>
    <property type="match status" value="1"/>
</dbReference>
<reference evidence="2" key="2">
    <citation type="submission" date="2025-08" db="UniProtKB">
        <authorList>
            <consortium name="RefSeq"/>
        </authorList>
    </citation>
    <scope>IDENTIFICATION</scope>
    <source>
        <tissue evidence="2">Leaf</tissue>
    </source>
</reference>
<evidence type="ECO:0000313" key="1">
    <source>
        <dbReference type="Proteomes" id="UP000813463"/>
    </source>
</evidence>
<proteinExistence type="predicted"/>
<dbReference type="Gene3D" id="3.60.10.10">
    <property type="entry name" value="Endonuclease/exonuclease/phosphatase"/>
    <property type="match status" value="1"/>
</dbReference>
<evidence type="ECO:0008006" key="3">
    <source>
        <dbReference type="Google" id="ProtNLM"/>
    </source>
</evidence>
<dbReference type="GeneID" id="130461315"/>
<sequence>MTDTIPAINKKCSLVNIYNSCSQEERAQTWAAIAEFQNTARLPCLIIGDFNEILDACERGSNIISSTGTHDFRSFLQDLHLLEIPYANGKFTWFRGNSKSKLNRLFVTTEWVGFYPGLKLSLLKRNVSDHCPLLVTILDQNRGSKPSRFLKCWLTHPGCLKTVKESWAQDQNLPITEKLKVVKQSLKSWNINQFGEIVMNIDLLENKLLCFDKIASERDLNEQELTENKTTQLELWSWMKRKEMYWAQQPGSKWLKEGDRNTRYFHTIASIRKRKNCSHTKN</sequence>
<organism evidence="1 2">
    <name type="scientific">Spinacia oleracea</name>
    <name type="common">Spinach</name>
    <dbReference type="NCBI Taxonomy" id="3562"/>
    <lineage>
        <taxon>Eukaryota</taxon>
        <taxon>Viridiplantae</taxon>
        <taxon>Streptophyta</taxon>
        <taxon>Embryophyta</taxon>
        <taxon>Tracheophyta</taxon>
        <taxon>Spermatophyta</taxon>
        <taxon>Magnoliopsida</taxon>
        <taxon>eudicotyledons</taxon>
        <taxon>Gunneridae</taxon>
        <taxon>Pentapetalae</taxon>
        <taxon>Caryophyllales</taxon>
        <taxon>Chenopodiaceae</taxon>
        <taxon>Chenopodioideae</taxon>
        <taxon>Anserineae</taxon>
        <taxon>Spinacia</taxon>
    </lineage>
</organism>
<evidence type="ECO:0000313" key="2">
    <source>
        <dbReference type="RefSeq" id="XP_056685340.1"/>
    </source>
</evidence>
<reference evidence="1" key="1">
    <citation type="journal article" date="2021" name="Nat. Commun.">
        <title>Genomic analyses provide insights into spinach domestication and the genetic basis of agronomic traits.</title>
        <authorList>
            <person name="Cai X."/>
            <person name="Sun X."/>
            <person name="Xu C."/>
            <person name="Sun H."/>
            <person name="Wang X."/>
            <person name="Ge C."/>
            <person name="Zhang Z."/>
            <person name="Wang Q."/>
            <person name="Fei Z."/>
            <person name="Jiao C."/>
            <person name="Wang Q."/>
        </authorList>
    </citation>
    <scope>NUCLEOTIDE SEQUENCE [LARGE SCALE GENOMIC DNA]</scope>
    <source>
        <strain evidence="1">cv. Varoflay</strain>
    </source>
</reference>
<dbReference type="SUPFAM" id="SSF56219">
    <property type="entry name" value="DNase I-like"/>
    <property type="match status" value="1"/>
</dbReference>
<dbReference type="PANTHER" id="PTHR33710">
    <property type="entry name" value="BNAC02G09200D PROTEIN"/>
    <property type="match status" value="1"/>
</dbReference>
<keyword evidence="1" id="KW-1185">Reference proteome</keyword>
<name>A0ABM3QPP6_SPIOL</name>
<protein>
    <recommendedName>
        <fullName evidence="3">Endonuclease/exonuclease/phosphatase domain-containing protein</fullName>
    </recommendedName>
</protein>
<dbReference type="Proteomes" id="UP000813463">
    <property type="component" value="Chromosome 5"/>
</dbReference>
<dbReference type="RefSeq" id="XP_056685340.1">
    <property type="nucleotide sequence ID" value="XM_056829362.1"/>
</dbReference>
<gene>
    <name evidence="2" type="primary">LOC130461315</name>
</gene>
<accession>A0ABM3QPP6</accession>